<dbReference type="Gene3D" id="3.80.10.10">
    <property type="entry name" value="Ribonuclease Inhibitor"/>
    <property type="match status" value="1"/>
</dbReference>
<protein>
    <recommendedName>
        <fullName evidence="3">F-box domain-containing protein</fullName>
    </recommendedName>
</protein>
<evidence type="ECO:0000313" key="2">
    <source>
        <dbReference type="Proteomes" id="UP000663831"/>
    </source>
</evidence>
<dbReference type="InterPro" id="IPR032675">
    <property type="entry name" value="LRR_dom_sf"/>
</dbReference>
<dbReference type="SUPFAM" id="SSF81383">
    <property type="entry name" value="F-box domain"/>
    <property type="match status" value="1"/>
</dbReference>
<dbReference type="Proteomes" id="UP000663831">
    <property type="component" value="Unassembled WGS sequence"/>
</dbReference>
<dbReference type="SUPFAM" id="SSF52047">
    <property type="entry name" value="RNI-like"/>
    <property type="match status" value="1"/>
</dbReference>
<reference evidence="1" key="1">
    <citation type="submission" date="2021-01" db="EMBL/GenBank/DDBJ databases">
        <authorList>
            <person name="Kaushik A."/>
        </authorList>
    </citation>
    <scope>NUCLEOTIDE SEQUENCE</scope>
    <source>
        <strain evidence="1">AG3-1AP</strain>
    </source>
</reference>
<organism evidence="1 2">
    <name type="scientific">Rhizoctonia solani</name>
    <dbReference type="NCBI Taxonomy" id="456999"/>
    <lineage>
        <taxon>Eukaryota</taxon>
        <taxon>Fungi</taxon>
        <taxon>Dikarya</taxon>
        <taxon>Basidiomycota</taxon>
        <taxon>Agaricomycotina</taxon>
        <taxon>Agaricomycetes</taxon>
        <taxon>Cantharellales</taxon>
        <taxon>Ceratobasidiaceae</taxon>
        <taxon>Rhizoctonia</taxon>
    </lineage>
</organism>
<feature type="non-terminal residue" evidence="1">
    <location>
        <position position="1"/>
    </location>
</feature>
<name>A0A8H3C9V0_9AGAM</name>
<dbReference type="EMBL" id="CAJMWV010003171">
    <property type="protein sequence ID" value="CAE6477682.1"/>
    <property type="molecule type" value="Genomic_DNA"/>
</dbReference>
<evidence type="ECO:0008006" key="3">
    <source>
        <dbReference type="Google" id="ProtNLM"/>
    </source>
</evidence>
<comment type="caution">
    <text evidence="1">The sequence shown here is derived from an EMBL/GenBank/DDBJ whole genome shotgun (WGS) entry which is preliminary data.</text>
</comment>
<sequence length="521" mass="59892">MLRHSTWPLPPEIYAMIYSHLSVNHLADIQGTCRSLFTITTPYVWLSIDMESLLRLLPGCISEGGREPQLKINTPCPIPDDYFSRFFFYSRFVKCLKITPQFIISGSFQEDLHEMTVLANTTGHLLLPNLREVKLTMIVENSQRRYRDEYADYKFWIDALIPPMVKSISFEAFSNYNESLLEALISKAPELIHLDFASESRSSRFYEQIVGPDAMRKVRLLHYSGSIMDPDVLRWFAEMPQLSILTLTLDQEDSEEPNVPEVTYKPEAFQALTSLKVFTCDHAEVTEEWILLRQIWGTPLVKHLTCVEIKLSGPIYPDMPEFEQFMTALADHSPQVSTLRIEASGRPEHFPEIPIDLLSETRRLPLHSLHLQSPIHLSVDQSLFKSLGATHSKLEVLDLGSSTVEILDLMKAHYHLPRLRYLNISVWNTKTGKEKLQRTLISENKIPSIVPAQPPACSHLSLCFRERRLAPRMRAYTLDFGDIHLLALLLSTRWGIIHVHGELFADRMDELRARIDVCRGK</sequence>
<dbReference type="InterPro" id="IPR036047">
    <property type="entry name" value="F-box-like_dom_sf"/>
</dbReference>
<gene>
    <name evidence="1" type="ORF">RDB_LOCUS94601</name>
</gene>
<accession>A0A8H3C9V0</accession>
<evidence type="ECO:0000313" key="1">
    <source>
        <dbReference type="EMBL" id="CAE6477682.1"/>
    </source>
</evidence>
<proteinExistence type="predicted"/>
<dbReference type="AlphaFoldDB" id="A0A8H3C9V0"/>
<dbReference type="OrthoDB" id="3188610at2759"/>